<evidence type="ECO:0000256" key="5">
    <source>
        <dbReference type="ARBA" id="ARBA00022516"/>
    </source>
</evidence>
<evidence type="ECO:0000256" key="10">
    <source>
        <dbReference type="ARBA" id="ARBA00022840"/>
    </source>
</evidence>
<dbReference type="Pfam" id="PF02606">
    <property type="entry name" value="LpxK"/>
    <property type="match status" value="1"/>
</dbReference>
<evidence type="ECO:0000256" key="13">
    <source>
        <dbReference type="HAMAP-Rule" id="MF_00409"/>
    </source>
</evidence>
<evidence type="ECO:0000256" key="11">
    <source>
        <dbReference type="ARBA" id="ARBA00023098"/>
    </source>
</evidence>
<name>A0ABW5CHL9_9HYPH</name>
<keyword evidence="9 13" id="KW-0418">Kinase</keyword>
<dbReference type="EC" id="2.7.1.130" evidence="3 13"/>
<dbReference type="InterPro" id="IPR003758">
    <property type="entry name" value="LpxK"/>
</dbReference>
<feature type="binding site" evidence="13">
    <location>
        <begin position="54"/>
        <end position="61"/>
    </location>
    <ligand>
        <name>ATP</name>
        <dbReference type="ChEBI" id="CHEBI:30616"/>
    </ligand>
</feature>
<dbReference type="InterPro" id="IPR027417">
    <property type="entry name" value="P-loop_NTPase"/>
</dbReference>
<evidence type="ECO:0000313" key="14">
    <source>
        <dbReference type="EMBL" id="MFD2236765.1"/>
    </source>
</evidence>
<keyword evidence="6 13" id="KW-0441">Lipid A biosynthesis</keyword>
<keyword evidence="8 13" id="KW-0547">Nucleotide-binding</keyword>
<keyword evidence="7 13" id="KW-0808">Transferase</keyword>
<evidence type="ECO:0000256" key="7">
    <source>
        <dbReference type="ARBA" id="ARBA00022679"/>
    </source>
</evidence>
<comment type="function">
    <text evidence="1 13">Transfers the gamma-phosphate of ATP to the 4'-position of a tetraacyldisaccharide 1-phosphate intermediate (termed DS-1-P) to form tetraacyldisaccharide 1,4'-bis-phosphate (lipid IVA).</text>
</comment>
<comment type="pathway">
    <text evidence="2 13">Glycolipid biosynthesis; lipid IV(A) biosynthesis; lipid IV(A) from (3R)-3-hydroxytetradecanoyl-[acyl-carrier-protein] and UDP-N-acetyl-alpha-D-glucosamine: step 6/6.</text>
</comment>
<evidence type="ECO:0000256" key="9">
    <source>
        <dbReference type="ARBA" id="ARBA00022777"/>
    </source>
</evidence>
<evidence type="ECO:0000256" key="12">
    <source>
        <dbReference type="ARBA" id="ARBA00029757"/>
    </source>
</evidence>
<dbReference type="SUPFAM" id="SSF52540">
    <property type="entry name" value="P-loop containing nucleoside triphosphate hydrolases"/>
    <property type="match status" value="1"/>
</dbReference>
<dbReference type="PANTHER" id="PTHR42724">
    <property type="entry name" value="TETRAACYLDISACCHARIDE 4'-KINASE"/>
    <property type="match status" value="1"/>
</dbReference>
<dbReference type="EMBL" id="JBHUIJ010000005">
    <property type="protein sequence ID" value="MFD2236765.1"/>
    <property type="molecule type" value="Genomic_DNA"/>
</dbReference>
<dbReference type="NCBIfam" id="TIGR00682">
    <property type="entry name" value="lpxK"/>
    <property type="match status" value="1"/>
</dbReference>
<comment type="similarity">
    <text evidence="13">Belongs to the LpxK family.</text>
</comment>
<dbReference type="PANTHER" id="PTHR42724:SF1">
    <property type="entry name" value="TETRAACYLDISACCHARIDE 4'-KINASE, MITOCHONDRIAL-RELATED"/>
    <property type="match status" value="1"/>
</dbReference>
<dbReference type="HAMAP" id="MF_00409">
    <property type="entry name" value="LpxK"/>
    <property type="match status" value="1"/>
</dbReference>
<evidence type="ECO:0000313" key="15">
    <source>
        <dbReference type="Proteomes" id="UP001597371"/>
    </source>
</evidence>
<protein>
    <recommendedName>
        <fullName evidence="4 13">Tetraacyldisaccharide 4'-kinase</fullName>
        <ecNumber evidence="3 13">2.7.1.130</ecNumber>
    </recommendedName>
    <alternativeName>
        <fullName evidence="12 13">Lipid A 4'-kinase</fullName>
    </alternativeName>
</protein>
<dbReference type="Proteomes" id="UP001597371">
    <property type="component" value="Unassembled WGS sequence"/>
</dbReference>
<keyword evidence="5 13" id="KW-0444">Lipid biosynthesis</keyword>
<keyword evidence="10 13" id="KW-0067">ATP-binding</keyword>
<evidence type="ECO:0000256" key="3">
    <source>
        <dbReference type="ARBA" id="ARBA00012071"/>
    </source>
</evidence>
<accession>A0ABW5CHL9</accession>
<gene>
    <name evidence="13 14" type="primary">lpxK</name>
    <name evidence="14" type="ORF">ACFSKQ_04715</name>
</gene>
<reference evidence="15" key="1">
    <citation type="journal article" date="2019" name="Int. J. Syst. Evol. Microbiol.">
        <title>The Global Catalogue of Microorganisms (GCM) 10K type strain sequencing project: providing services to taxonomists for standard genome sequencing and annotation.</title>
        <authorList>
            <consortium name="The Broad Institute Genomics Platform"/>
            <consortium name="The Broad Institute Genome Sequencing Center for Infectious Disease"/>
            <person name="Wu L."/>
            <person name="Ma J."/>
        </authorList>
    </citation>
    <scope>NUCLEOTIDE SEQUENCE [LARGE SCALE GENOMIC DNA]</scope>
    <source>
        <strain evidence="15">ZS-35-S2</strain>
    </source>
</reference>
<evidence type="ECO:0000256" key="4">
    <source>
        <dbReference type="ARBA" id="ARBA00016436"/>
    </source>
</evidence>
<dbReference type="GO" id="GO:0009029">
    <property type="term" value="F:lipid-A 4'-kinase activity"/>
    <property type="evidence" value="ECO:0007669"/>
    <property type="project" value="UniProtKB-EC"/>
</dbReference>
<evidence type="ECO:0000256" key="8">
    <source>
        <dbReference type="ARBA" id="ARBA00022741"/>
    </source>
</evidence>
<keyword evidence="11 13" id="KW-0443">Lipid metabolism</keyword>
<sequence>MRRAPSFWWEGRKGWQARALSPLAWLYGAVAQHRMANGPRATVESPVICIGNLTAGGGGKTPTALAIAKAARQAGYAPGFLSRGHGGSLRAPTLVEAWRHDASEVGDEPLLLAGAGPAAVARDRLAGARLLIGAGCDFIVMDDGFQSQRLAADFSLVAVDAGRGLGNGAVIPAGPLRAPAEAQMRFADGVVVIGEGEGREAGVRAGARAGKPVFEARLHACGDPLAGERVLAFAGIARPGKFHETLAAMGARIVAARDFPDHHPFTPAEIEALLAEAAGAGLTLVTTRKDAVRLKGRGAAAERLLSAARVVDVELLFDPPETAARIVRHTLEAYRHRRFG</sequence>
<evidence type="ECO:0000256" key="6">
    <source>
        <dbReference type="ARBA" id="ARBA00022556"/>
    </source>
</evidence>
<comment type="caution">
    <text evidence="14">The sequence shown here is derived from an EMBL/GenBank/DDBJ whole genome shotgun (WGS) entry which is preliminary data.</text>
</comment>
<organism evidence="14 15">
    <name type="scientific">Aureimonas populi</name>
    <dbReference type="NCBI Taxonomy" id="1701758"/>
    <lineage>
        <taxon>Bacteria</taxon>
        <taxon>Pseudomonadati</taxon>
        <taxon>Pseudomonadota</taxon>
        <taxon>Alphaproteobacteria</taxon>
        <taxon>Hyphomicrobiales</taxon>
        <taxon>Aurantimonadaceae</taxon>
        <taxon>Aureimonas</taxon>
    </lineage>
</organism>
<proteinExistence type="inferred from homology"/>
<evidence type="ECO:0000256" key="1">
    <source>
        <dbReference type="ARBA" id="ARBA00002274"/>
    </source>
</evidence>
<dbReference type="RefSeq" id="WP_209739905.1">
    <property type="nucleotide sequence ID" value="NZ_CP072611.1"/>
</dbReference>
<evidence type="ECO:0000256" key="2">
    <source>
        <dbReference type="ARBA" id="ARBA00004870"/>
    </source>
</evidence>
<keyword evidence="15" id="KW-1185">Reference proteome</keyword>
<comment type="catalytic activity">
    <reaction evidence="13">
        <text>a lipid A disaccharide + ATP = a lipid IVA + ADP + H(+)</text>
        <dbReference type="Rhea" id="RHEA:67840"/>
        <dbReference type="ChEBI" id="CHEBI:15378"/>
        <dbReference type="ChEBI" id="CHEBI:30616"/>
        <dbReference type="ChEBI" id="CHEBI:176343"/>
        <dbReference type="ChEBI" id="CHEBI:176425"/>
        <dbReference type="ChEBI" id="CHEBI:456216"/>
        <dbReference type="EC" id="2.7.1.130"/>
    </reaction>
</comment>